<evidence type="ECO:0000313" key="1">
    <source>
        <dbReference type="EMBL" id="OUC48521.1"/>
    </source>
</evidence>
<comment type="caution">
    <text evidence="1">The sequence shown here is derived from an EMBL/GenBank/DDBJ whole genome shotgun (WGS) entry which is preliminary data.</text>
</comment>
<evidence type="ECO:0000313" key="2">
    <source>
        <dbReference type="Proteomes" id="UP000243006"/>
    </source>
</evidence>
<reference evidence="1 2" key="1">
    <citation type="submission" date="2015-04" db="EMBL/GenBank/DDBJ databases">
        <title>Draft genome of the roundworm Trichinella nativa.</title>
        <authorList>
            <person name="Mitreva M."/>
        </authorList>
    </citation>
    <scope>NUCLEOTIDE SEQUENCE [LARGE SCALE GENOMIC DNA]</scope>
    <source>
        <strain evidence="1 2">ISS45</strain>
    </source>
</reference>
<dbReference type="AlphaFoldDB" id="A0A1Y3ETP7"/>
<proteinExistence type="predicted"/>
<gene>
    <name evidence="1" type="ORF">D917_06113</name>
</gene>
<dbReference type="EMBL" id="LVZM01002592">
    <property type="protein sequence ID" value="OUC48521.1"/>
    <property type="molecule type" value="Genomic_DNA"/>
</dbReference>
<protein>
    <submittedName>
        <fullName evidence="1">Uncharacterized protein</fullName>
    </submittedName>
</protein>
<name>A0A1Y3ETP7_9BILA</name>
<organism evidence="1 2">
    <name type="scientific">Trichinella nativa</name>
    <dbReference type="NCBI Taxonomy" id="6335"/>
    <lineage>
        <taxon>Eukaryota</taxon>
        <taxon>Metazoa</taxon>
        <taxon>Ecdysozoa</taxon>
        <taxon>Nematoda</taxon>
        <taxon>Enoplea</taxon>
        <taxon>Dorylaimia</taxon>
        <taxon>Trichinellida</taxon>
        <taxon>Trichinellidae</taxon>
        <taxon>Trichinella</taxon>
    </lineage>
</organism>
<accession>A0A1Y3ETP7</accession>
<sequence>MSCHRQFKNHVRSHYFRNDSNTLSPSLLGK</sequence>
<dbReference type="Proteomes" id="UP000243006">
    <property type="component" value="Unassembled WGS sequence"/>
</dbReference>